<keyword evidence="6" id="KW-1185">Reference proteome</keyword>
<dbReference type="Gene3D" id="1.10.10.10">
    <property type="entry name" value="Winged helix-like DNA-binding domain superfamily/Winged helix DNA-binding domain"/>
    <property type="match status" value="1"/>
</dbReference>
<dbReference type="InterPro" id="IPR050313">
    <property type="entry name" value="Carb_Metab_HTH_regulators"/>
</dbReference>
<proteinExistence type="predicted"/>
<dbReference type="PATRIC" id="fig|1150625.3.peg.1658"/>
<name>A0A147K8B0_9BACI</name>
<reference evidence="5 6" key="1">
    <citation type="journal article" date="2016" name="Front. Microbiol.">
        <title>Microevolution Analysis of Bacillus coahuilensis Unveils Differences in Phosphorus Acquisition Strategies and Their Regulation.</title>
        <authorList>
            <person name="Gomez-Lunar Z."/>
            <person name="Hernandez-Gonzalez I."/>
            <person name="Rodriguez-Torres M.D."/>
            <person name="Souza V."/>
            <person name="Olmedo-Alvarez G."/>
        </authorList>
    </citation>
    <scope>NUCLEOTIDE SEQUENCE [LARGE SCALE GENOMIC DNA]</scope>
    <source>
        <strain evidence="6">p1.1.43</strain>
    </source>
</reference>
<dbReference type="InterPro" id="IPR037171">
    <property type="entry name" value="NagB/RpiA_transferase-like"/>
</dbReference>
<evidence type="ECO:0000259" key="4">
    <source>
        <dbReference type="PROSITE" id="PS51000"/>
    </source>
</evidence>
<evidence type="ECO:0000256" key="1">
    <source>
        <dbReference type="ARBA" id="ARBA00023015"/>
    </source>
</evidence>
<keyword evidence="3" id="KW-0804">Transcription</keyword>
<dbReference type="SMART" id="SM01134">
    <property type="entry name" value="DeoRC"/>
    <property type="match status" value="1"/>
</dbReference>
<dbReference type="SMART" id="SM00420">
    <property type="entry name" value="HTH_DEOR"/>
    <property type="match status" value="1"/>
</dbReference>
<dbReference type="Proteomes" id="UP000074108">
    <property type="component" value="Unassembled WGS sequence"/>
</dbReference>
<dbReference type="PROSITE" id="PS51000">
    <property type="entry name" value="HTH_DEOR_2"/>
    <property type="match status" value="1"/>
</dbReference>
<dbReference type="OrthoDB" id="9797223at2"/>
<dbReference type="AlphaFoldDB" id="A0A147K8B0"/>
<sequence length="250" mass="28009">MLTEERQKIIVEAVNQKNMVKLQDLMDLTGASESTIRRDLTQLEQSRYLKRVHGGAAKLQNKLEEMTVSEKTDKNAHEKKIIAKYAANLVQQRDCIFLDAGTTTNLMIPYLKEKEIVVVTNGLMHLNDLLRFGIKTYVVGGLVKESTGAIIGSNAITSLKQYRFDKCFMGTNGVHMEFGFTTPDPEEAKIKKEAMALSRECYILADSTKLGEISFSAIGQLDEATIISNETNEEQLENLREKTILKVVSS</sequence>
<dbReference type="PROSITE" id="PS00894">
    <property type="entry name" value="HTH_DEOR_1"/>
    <property type="match status" value="1"/>
</dbReference>
<dbReference type="STRING" id="1150625.Q75_07850"/>
<dbReference type="EMBL" id="LDYG01000028">
    <property type="protein sequence ID" value="KUP06442.1"/>
    <property type="molecule type" value="Genomic_DNA"/>
</dbReference>
<dbReference type="SUPFAM" id="SSF100950">
    <property type="entry name" value="NagB/RpiA/CoA transferase-like"/>
    <property type="match status" value="1"/>
</dbReference>
<dbReference type="PANTHER" id="PTHR30363:SF56">
    <property type="entry name" value="TRANSCRIPTIONAL REGULATOR, DEOR FAMILY"/>
    <property type="match status" value="1"/>
</dbReference>
<organism evidence="5 6">
    <name type="scientific">Bacillus coahuilensis p1.1.43</name>
    <dbReference type="NCBI Taxonomy" id="1150625"/>
    <lineage>
        <taxon>Bacteria</taxon>
        <taxon>Bacillati</taxon>
        <taxon>Bacillota</taxon>
        <taxon>Bacilli</taxon>
        <taxon>Bacillales</taxon>
        <taxon>Bacillaceae</taxon>
        <taxon>Bacillus</taxon>
    </lineage>
</organism>
<feature type="domain" description="HTH deoR-type" evidence="4">
    <location>
        <begin position="3"/>
        <end position="58"/>
    </location>
</feature>
<keyword evidence="1" id="KW-0805">Transcription regulation</keyword>
<dbReference type="RefSeq" id="WP_059282829.1">
    <property type="nucleotide sequence ID" value="NZ_LDYG01000028.1"/>
</dbReference>
<keyword evidence="2" id="KW-0238">DNA-binding</keyword>
<dbReference type="PANTHER" id="PTHR30363">
    <property type="entry name" value="HTH-TYPE TRANSCRIPTIONAL REGULATOR SRLR-RELATED"/>
    <property type="match status" value="1"/>
</dbReference>
<dbReference type="GO" id="GO:0003677">
    <property type="term" value="F:DNA binding"/>
    <property type="evidence" value="ECO:0007669"/>
    <property type="project" value="UniProtKB-KW"/>
</dbReference>
<dbReference type="Gene3D" id="3.40.50.1360">
    <property type="match status" value="1"/>
</dbReference>
<comment type="caution">
    <text evidence="5">The sequence shown here is derived from an EMBL/GenBank/DDBJ whole genome shotgun (WGS) entry which is preliminary data.</text>
</comment>
<dbReference type="InterPro" id="IPR001034">
    <property type="entry name" value="DeoR_HTH"/>
</dbReference>
<dbReference type="InterPro" id="IPR014036">
    <property type="entry name" value="DeoR-like_C"/>
</dbReference>
<dbReference type="SUPFAM" id="SSF46785">
    <property type="entry name" value="Winged helix' DNA-binding domain"/>
    <property type="match status" value="1"/>
</dbReference>
<dbReference type="PRINTS" id="PR00037">
    <property type="entry name" value="HTHLACR"/>
</dbReference>
<dbReference type="GO" id="GO:0003700">
    <property type="term" value="F:DNA-binding transcription factor activity"/>
    <property type="evidence" value="ECO:0007669"/>
    <property type="project" value="InterPro"/>
</dbReference>
<dbReference type="Pfam" id="PF08220">
    <property type="entry name" value="HTH_DeoR"/>
    <property type="match status" value="1"/>
</dbReference>
<dbReference type="Pfam" id="PF00455">
    <property type="entry name" value="DeoRC"/>
    <property type="match status" value="1"/>
</dbReference>
<evidence type="ECO:0000313" key="6">
    <source>
        <dbReference type="Proteomes" id="UP000074108"/>
    </source>
</evidence>
<accession>A0A147K8B0</accession>
<evidence type="ECO:0000313" key="5">
    <source>
        <dbReference type="EMBL" id="KUP06442.1"/>
    </source>
</evidence>
<dbReference type="InterPro" id="IPR036388">
    <property type="entry name" value="WH-like_DNA-bd_sf"/>
</dbReference>
<dbReference type="InterPro" id="IPR018356">
    <property type="entry name" value="Tscrpt_reg_HTH_DeoR_CS"/>
</dbReference>
<dbReference type="InterPro" id="IPR036390">
    <property type="entry name" value="WH_DNA-bd_sf"/>
</dbReference>
<evidence type="ECO:0000256" key="2">
    <source>
        <dbReference type="ARBA" id="ARBA00023125"/>
    </source>
</evidence>
<evidence type="ECO:0000256" key="3">
    <source>
        <dbReference type="ARBA" id="ARBA00023163"/>
    </source>
</evidence>
<protein>
    <submittedName>
        <fullName evidence="5">DeoR faimly transcriptional regulator</fullName>
    </submittedName>
</protein>
<gene>
    <name evidence="5" type="ORF">Q75_07850</name>
</gene>